<comment type="caution">
    <text evidence="1">The sequence shown here is derived from an EMBL/GenBank/DDBJ whole genome shotgun (WGS) entry which is preliminary data.</text>
</comment>
<proteinExistence type="predicted"/>
<evidence type="ECO:0000313" key="2">
    <source>
        <dbReference type="Proteomes" id="UP000052068"/>
    </source>
</evidence>
<accession>A0ABR5CW56</accession>
<dbReference type="Pfam" id="PF04964">
    <property type="entry name" value="Flp_Fap"/>
    <property type="match status" value="1"/>
</dbReference>
<gene>
    <name evidence="1" type="ORF">RS75_03600</name>
</gene>
<protein>
    <submittedName>
        <fullName evidence="1">Fimbriae associated protein</fullName>
    </submittedName>
</protein>
<dbReference type="Proteomes" id="UP000052068">
    <property type="component" value="Unassembled WGS sequence"/>
</dbReference>
<organism evidence="1 2">
    <name type="scientific">Rhizobium nepotum 39/7</name>
    <dbReference type="NCBI Taxonomy" id="1368418"/>
    <lineage>
        <taxon>Bacteria</taxon>
        <taxon>Pseudomonadati</taxon>
        <taxon>Pseudomonadota</taxon>
        <taxon>Alphaproteobacteria</taxon>
        <taxon>Hyphomicrobiales</taxon>
        <taxon>Rhizobiaceae</taxon>
        <taxon>Rhizobium/Agrobacterium group</taxon>
        <taxon>Rhizobium</taxon>
    </lineage>
</organism>
<name>A0ABR5CW56_9HYPH</name>
<dbReference type="EMBL" id="JWJH01000003">
    <property type="protein sequence ID" value="KJF69068.1"/>
    <property type="molecule type" value="Genomic_DNA"/>
</dbReference>
<dbReference type="RefSeq" id="WP_045017462.1">
    <property type="nucleotide sequence ID" value="NZ_JWJH01000003.1"/>
</dbReference>
<dbReference type="InterPro" id="IPR007047">
    <property type="entry name" value="Flp_Fap"/>
</dbReference>
<reference evidence="1 2" key="1">
    <citation type="submission" date="2015-03" db="EMBL/GenBank/DDBJ databases">
        <title>Draft Genome Sequences of Agrobacterium nepotum Strain 39/7T (= CFBP 7436T = LMG 26435T) and Agrobacterium sp. Strain KFB 330 (= CFBP 8308 = LMG 28674).</title>
        <authorList>
            <person name="Kuzmanovic N."/>
            <person name="Pulawska J."/>
            <person name="Obradovic A."/>
        </authorList>
    </citation>
    <scope>NUCLEOTIDE SEQUENCE [LARGE SCALE GENOMIC DNA]</scope>
    <source>
        <strain evidence="1 2">39/7</strain>
    </source>
</reference>
<evidence type="ECO:0000313" key="1">
    <source>
        <dbReference type="EMBL" id="KJF69068.1"/>
    </source>
</evidence>
<keyword evidence="2" id="KW-1185">Reference proteome</keyword>
<sequence length="60" mass="6120">MGISVLHCFISLCKDEGGATAVEYGLIVGLISAALIAGAGTISSNINTVFQFIADTFANI</sequence>